<organism evidence="2 3">
    <name type="scientific">Actinomadura rudentiformis</name>
    <dbReference type="NCBI Taxonomy" id="359158"/>
    <lineage>
        <taxon>Bacteria</taxon>
        <taxon>Bacillati</taxon>
        <taxon>Actinomycetota</taxon>
        <taxon>Actinomycetes</taxon>
        <taxon>Streptosporangiales</taxon>
        <taxon>Thermomonosporaceae</taxon>
        <taxon>Actinomadura</taxon>
    </lineage>
</organism>
<evidence type="ECO:0000256" key="1">
    <source>
        <dbReference type="SAM" id="SignalP"/>
    </source>
</evidence>
<dbReference type="AlphaFoldDB" id="A0A6H9YM15"/>
<dbReference type="EMBL" id="WBMT01000008">
    <property type="protein sequence ID" value="KAB2347752.1"/>
    <property type="molecule type" value="Genomic_DNA"/>
</dbReference>
<dbReference type="Proteomes" id="UP000468735">
    <property type="component" value="Unassembled WGS sequence"/>
</dbReference>
<name>A0A6H9YM15_9ACTN</name>
<gene>
    <name evidence="2" type="ORF">F8566_17755</name>
</gene>
<evidence type="ECO:0008006" key="4">
    <source>
        <dbReference type="Google" id="ProtNLM"/>
    </source>
</evidence>
<comment type="caution">
    <text evidence="2">The sequence shown here is derived from an EMBL/GenBank/DDBJ whole genome shotgun (WGS) entry which is preliminary data.</text>
</comment>
<proteinExistence type="predicted"/>
<keyword evidence="3" id="KW-1185">Reference proteome</keyword>
<feature type="chain" id="PRO_5026261283" description="Secreted protein" evidence="1">
    <location>
        <begin position="29"/>
        <end position="127"/>
    </location>
</feature>
<reference evidence="2 3" key="1">
    <citation type="submission" date="2019-09" db="EMBL/GenBank/DDBJ databases">
        <title>Actinomadura physcomitrii sp. nov., a novel actinomycete isolated from moss [Physcomitrium sphaericum (Ludw) Fuernr].</title>
        <authorList>
            <person name="Zhuang X."/>
            <person name="Liu C."/>
        </authorList>
    </citation>
    <scope>NUCLEOTIDE SEQUENCE [LARGE SCALE GENOMIC DNA]</scope>
    <source>
        <strain evidence="2 3">HMC1</strain>
    </source>
</reference>
<evidence type="ECO:0000313" key="3">
    <source>
        <dbReference type="Proteomes" id="UP000468735"/>
    </source>
</evidence>
<evidence type="ECO:0000313" key="2">
    <source>
        <dbReference type="EMBL" id="KAB2347752.1"/>
    </source>
</evidence>
<protein>
    <recommendedName>
        <fullName evidence="4">Secreted protein</fullName>
    </recommendedName>
</protein>
<keyword evidence="1" id="KW-0732">Signal</keyword>
<feature type="signal peptide" evidence="1">
    <location>
        <begin position="1"/>
        <end position="28"/>
    </location>
</feature>
<sequence>MRIRTITTTIAATAAAASTLVIASPAEAAAKPNVSIPGAYGSFDKKGDVFCLTDTLKGSTYASLEWTTGTKGGRGKLVNKKGYKKTVCKSFAKQVHERSDIWFRVWTHARGSGTPVNLSDLKKTRTS</sequence>
<accession>A0A6H9YM15</accession>
<dbReference type="RefSeq" id="WP_151561375.1">
    <property type="nucleotide sequence ID" value="NZ_WBMT01000008.1"/>
</dbReference>